<comment type="caution">
    <text evidence="11">The sequence shown here is derived from an EMBL/GenBank/DDBJ whole genome shotgun (WGS) entry which is preliminary data.</text>
</comment>
<dbReference type="AlphaFoldDB" id="Q1N1W6"/>
<keyword evidence="3 8" id="KW-0812">Transmembrane</keyword>
<dbReference type="Proteomes" id="UP000004263">
    <property type="component" value="Unassembled WGS sequence"/>
</dbReference>
<evidence type="ECO:0000313" key="11">
    <source>
        <dbReference type="EMBL" id="EAT12165.1"/>
    </source>
</evidence>
<dbReference type="InterPro" id="IPR034746">
    <property type="entry name" value="POTRA"/>
</dbReference>
<dbReference type="InterPro" id="IPR000184">
    <property type="entry name" value="Bac_surfAg_D15"/>
</dbReference>
<dbReference type="GO" id="GO:1990063">
    <property type="term" value="C:Bam protein complex"/>
    <property type="evidence" value="ECO:0007669"/>
    <property type="project" value="TreeGrafter"/>
</dbReference>
<dbReference type="STRING" id="207949.RED65_04045"/>
<keyword evidence="4 8" id="KW-0732">Signal</keyword>
<feature type="domain" description="POTRA" evidence="10">
    <location>
        <begin position="90"/>
        <end position="170"/>
    </location>
</feature>
<dbReference type="NCBIfam" id="TIGR03303">
    <property type="entry name" value="OM_YaeT"/>
    <property type="match status" value="1"/>
</dbReference>
<keyword evidence="6 8" id="KW-0472">Membrane</keyword>
<comment type="similarity">
    <text evidence="8">Belongs to the BamA family.</text>
</comment>
<comment type="subcellular location">
    <subcellularLocation>
        <location evidence="8">Cell outer membrane</location>
    </subcellularLocation>
    <subcellularLocation>
        <location evidence="1">Membrane</location>
    </subcellularLocation>
</comment>
<organism evidence="11 12">
    <name type="scientific">Bermanella marisrubri</name>
    <dbReference type="NCBI Taxonomy" id="207949"/>
    <lineage>
        <taxon>Bacteria</taxon>
        <taxon>Pseudomonadati</taxon>
        <taxon>Pseudomonadota</taxon>
        <taxon>Gammaproteobacteria</taxon>
        <taxon>Oceanospirillales</taxon>
        <taxon>Oceanospirillaceae</taxon>
        <taxon>Bermanella</taxon>
    </lineage>
</organism>
<dbReference type="HAMAP" id="MF_01430">
    <property type="entry name" value="OM_assembly_BamA"/>
    <property type="match status" value="1"/>
</dbReference>
<feature type="chain" id="PRO_5009018940" description="Outer membrane protein assembly factor BamA" evidence="8">
    <location>
        <begin position="20"/>
        <end position="789"/>
    </location>
</feature>
<accession>Q1N1W6</accession>
<evidence type="ECO:0000256" key="9">
    <source>
        <dbReference type="NCBIfam" id="TIGR03303"/>
    </source>
</evidence>
<comment type="function">
    <text evidence="8">Part of the outer membrane protein assembly complex, which is involved in assembly and insertion of beta-barrel proteins into the outer membrane.</text>
</comment>
<evidence type="ECO:0000256" key="2">
    <source>
        <dbReference type="ARBA" id="ARBA00022452"/>
    </source>
</evidence>
<evidence type="ECO:0000256" key="8">
    <source>
        <dbReference type="HAMAP-Rule" id="MF_01430"/>
    </source>
</evidence>
<dbReference type="Gene3D" id="2.40.160.50">
    <property type="entry name" value="membrane protein fhac: a member of the omp85/tpsb transporter family"/>
    <property type="match status" value="1"/>
</dbReference>
<evidence type="ECO:0000256" key="4">
    <source>
        <dbReference type="ARBA" id="ARBA00022729"/>
    </source>
</evidence>
<dbReference type="InterPro" id="IPR039910">
    <property type="entry name" value="D15-like"/>
</dbReference>
<feature type="signal peptide" evidence="8">
    <location>
        <begin position="1"/>
        <end position="19"/>
    </location>
</feature>
<evidence type="ECO:0000256" key="7">
    <source>
        <dbReference type="ARBA" id="ARBA00023237"/>
    </source>
</evidence>
<evidence type="ECO:0000256" key="1">
    <source>
        <dbReference type="ARBA" id="ARBA00004370"/>
    </source>
</evidence>
<dbReference type="PROSITE" id="PS51779">
    <property type="entry name" value="POTRA"/>
    <property type="match status" value="4"/>
</dbReference>
<feature type="domain" description="POTRA" evidence="10">
    <location>
        <begin position="22"/>
        <end position="89"/>
    </location>
</feature>
<reference evidence="11 12" key="1">
    <citation type="submission" date="2006-03" db="EMBL/GenBank/DDBJ databases">
        <authorList>
            <person name="Pinhassi J."/>
            <person name="Pedros-Alio C."/>
            <person name="Ferriera S."/>
            <person name="Johnson J."/>
            <person name="Kravitz S."/>
            <person name="Halpern A."/>
            <person name="Remington K."/>
            <person name="Beeson K."/>
            <person name="Tran B."/>
            <person name="Rogers Y.-H."/>
            <person name="Friedman R."/>
            <person name="Venter J.C."/>
        </authorList>
    </citation>
    <scope>NUCLEOTIDE SEQUENCE [LARGE SCALE GENOMIC DNA]</scope>
    <source>
        <strain evidence="11 12">RED65</strain>
    </source>
</reference>
<dbReference type="RefSeq" id="WP_007016261.1">
    <property type="nucleotide sequence ID" value="NZ_AAQH01000009.1"/>
</dbReference>
<dbReference type="Gene3D" id="3.10.20.310">
    <property type="entry name" value="membrane protein fhac"/>
    <property type="match status" value="5"/>
</dbReference>
<evidence type="ECO:0000259" key="10">
    <source>
        <dbReference type="PROSITE" id="PS51779"/>
    </source>
</evidence>
<dbReference type="FunFam" id="3.10.20.310:FF:000001">
    <property type="entry name" value="Outer membrane protein assembly factor BamA"/>
    <property type="match status" value="1"/>
</dbReference>
<name>Q1N1W6_9GAMM</name>
<gene>
    <name evidence="8" type="primary">bamA</name>
    <name evidence="11" type="ORF">RED65_04045</name>
</gene>
<dbReference type="PIRSF" id="PIRSF006076">
    <property type="entry name" value="OM_assembly_OMP85"/>
    <property type="match status" value="1"/>
</dbReference>
<keyword evidence="12" id="KW-1185">Reference proteome</keyword>
<protein>
    <recommendedName>
        <fullName evidence="8 9">Outer membrane protein assembly factor BamA</fullName>
    </recommendedName>
</protein>
<dbReference type="InterPro" id="IPR010827">
    <property type="entry name" value="BamA/TamA_POTRA"/>
</dbReference>
<dbReference type="Pfam" id="PF07244">
    <property type="entry name" value="POTRA"/>
    <property type="match status" value="4"/>
</dbReference>
<evidence type="ECO:0000313" key="12">
    <source>
        <dbReference type="Proteomes" id="UP000004263"/>
    </source>
</evidence>
<dbReference type="GO" id="GO:0051205">
    <property type="term" value="P:protein insertion into membrane"/>
    <property type="evidence" value="ECO:0007669"/>
    <property type="project" value="UniProtKB-UniRule"/>
</dbReference>
<keyword evidence="5 8" id="KW-0677">Repeat</keyword>
<evidence type="ECO:0000256" key="6">
    <source>
        <dbReference type="ARBA" id="ARBA00023136"/>
    </source>
</evidence>
<comment type="subunit">
    <text evidence="8">Part of the Bam complex.</text>
</comment>
<dbReference type="PANTHER" id="PTHR12815">
    <property type="entry name" value="SORTING AND ASSEMBLY MACHINERY SAMM50 PROTEIN FAMILY MEMBER"/>
    <property type="match status" value="1"/>
</dbReference>
<dbReference type="GO" id="GO:0043165">
    <property type="term" value="P:Gram-negative-bacterium-type cell outer membrane assembly"/>
    <property type="evidence" value="ECO:0007669"/>
    <property type="project" value="UniProtKB-UniRule"/>
</dbReference>
<dbReference type="FunFam" id="3.10.20.310:FF:000002">
    <property type="entry name" value="Outer membrane protein assembly factor BamA"/>
    <property type="match status" value="1"/>
</dbReference>
<feature type="domain" description="POTRA" evidence="10">
    <location>
        <begin position="173"/>
        <end position="261"/>
    </location>
</feature>
<sequence precursor="true">MKYTLISLVFAFISTLASAKSFVVEDIRVDGLQRVSAGSVFSAFPVNIGDKVDTATLAGASRSLFKTGYFNDVKLQRDGNILIVNVIELPTITQLEIEGNSAIETEQLKEGLKQAGLAEGYVFKRATLERLELELERQYVSQGRYDANIETEVEKLPRNRVALTIKIDEGSVASISHINIVGHKAFTKQELLDQFELKTTNMWSWYKSDDKYAREKLSGDLERLRSFYLDRGYIRFNVESTQVSLSPNKEDVFITVNIHEGDIYKVNDVSLAGELIVEEEQLEKLIVLDTEDTFSRRKVTFTQDLISRRLGNEGFTFASVNGVPKINDEEKTVDITFFVEPGKRTYVRRINFAGNESTMDEVLRREMLQMEGGWASTELIEQGKTRLEQLGFFKTVSVETPKVPGSDELVDVNYNVEEQPSGSLNLSIGYSSADGVIIGSSVSQNNFMGTGNKMSTSVNKTDAVTSLNLSFSNPYYTVDGISRGFSVFYRETDFSQLSLSDYNTDTYGGRMSFGFPINSRERLSFSVEASKTEMEYSQFAPLEISEFVDAQGENFTELTLGSQWVWTTLNRGLFPTAGARQTLSLEATVPGSELEYYRATYKAEKYFPLSSNGNWTFRLRSELGYGDGYGDTDELPFFQNFRAGGVGSVRGFSTNSLGPKGVISNGVDSNTGDPIYIEDSNSIGGNLLTEASAELVFPMPFIEDQRSMRSVLFVDAGNVFDTQCLVLPDGEEHPGCIEGFDADEMRVGAGVSLTWVTAIGPLTFTFARDLNSKAGDETEGFEFSLGQVF</sequence>
<feature type="domain" description="POTRA" evidence="10">
    <location>
        <begin position="345"/>
        <end position="419"/>
    </location>
</feature>
<keyword evidence="7 8" id="KW-0998">Cell outer membrane</keyword>
<keyword evidence="2 8" id="KW-1134">Transmembrane beta strand</keyword>
<evidence type="ECO:0000256" key="5">
    <source>
        <dbReference type="ARBA" id="ARBA00022737"/>
    </source>
</evidence>
<dbReference type="Pfam" id="PF01103">
    <property type="entry name" value="Omp85"/>
    <property type="match status" value="1"/>
</dbReference>
<dbReference type="PANTHER" id="PTHR12815:SF23">
    <property type="entry name" value="OUTER MEMBRANE PROTEIN ASSEMBLY FACTOR BAMA"/>
    <property type="match status" value="1"/>
</dbReference>
<dbReference type="EMBL" id="AAQH01000009">
    <property type="protein sequence ID" value="EAT12165.1"/>
    <property type="molecule type" value="Genomic_DNA"/>
</dbReference>
<dbReference type="InterPro" id="IPR023707">
    <property type="entry name" value="OM_assembly_BamA"/>
</dbReference>
<evidence type="ECO:0000256" key="3">
    <source>
        <dbReference type="ARBA" id="ARBA00022692"/>
    </source>
</evidence>
<dbReference type="HOGENOM" id="CLU_007664_1_0_6"/>
<proteinExistence type="inferred from homology"/>
<dbReference type="OrthoDB" id="9803054at2"/>